<evidence type="ECO:0000256" key="9">
    <source>
        <dbReference type="ARBA" id="ARBA00022741"/>
    </source>
</evidence>
<comment type="subunit">
    <text evidence="5 16">Homodimer.</text>
</comment>
<keyword evidence="11 16" id="KW-0067">ATP-binding</keyword>
<dbReference type="EC" id="2.7.1.33" evidence="6 16"/>
<dbReference type="EMBL" id="BIFS01000001">
    <property type="protein sequence ID" value="GCE18059.1"/>
    <property type="molecule type" value="Genomic_DNA"/>
</dbReference>
<dbReference type="Gene3D" id="3.30.420.40">
    <property type="match status" value="2"/>
</dbReference>
<dbReference type="CDD" id="cd24015">
    <property type="entry name" value="ASKHA_NBD_PanK-III"/>
    <property type="match status" value="1"/>
</dbReference>
<dbReference type="GO" id="GO:0005737">
    <property type="term" value="C:cytoplasm"/>
    <property type="evidence" value="ECO:0007669"/>
    <property type="project" value="UniProtKB-SubCell"/>
</dbReference>
<dbReference type="PANTHER" id="PTHR34265">
    <property type="entry name" value="TYPE III PANTOTHENATE KINASE"/>
    <property type="match status" value="1"/>
</dbReference>
<reference evidence="18" key="1">
    <citation type="submission" date="2018-12" db="EMBL/GenBank/DDBJ databases">
        <title>Tengunoibacter tsumagoiensis gen. nov., sp. nov., Dictyobacter kobayashii sp. nov., D. alpinus sp. nov., and D. joshuensis sp. nov. and description of Dictyobacteraceae fam. nov. within the order Ktedonobacterales isolated from Tengu-no-mugimeshi.</title>
        <authorList>
            <person name="Wang C.M."/>
            <person name="Zheng Y."/>
            <person name="Sakai Y."/>
            <person name="Toyoda A."/>
            <person name="Minakuchi Y."/>
            <person name="Abe K."/>
            <person name="Yokota A."/>
            <person name="Yabe S."/>
        </authorList>
    </citation>
    <scope>NUCLEOTIDE SEQUENCE [LARGE SCALE GENOMIC DNA]</scope>
    <source>
        <strain evidence="18">Uno11</strain>
    </source>
</reference>
<comment type="function">
    <text evidence="16">Catalyzes the phosphorylation of pantothenate (Pan), the first step in CoA biosynthesis.</text>
</comment>
<evidence type="ECO:0000256" key="16">
    <source>
        <dbReference type="HAMAP-Rule" id="MF_01274"/>
    </source>
</evidence>
<evidence type="ECO:0000256" key="2">
    <source>
        <dbReference type="ARBA" id="ARBA00001958"/>
    </source>
</evidence>
<dbReference type="InterPro" id="IPR004619">
    <property type="entry name" value="Type_III_PanK"/>
</dbReference>
<name>A0A402AG37_9CHLR</name>
<evidence type="ECO:0000256" key="8">
    <source>
        <dbReference type="ARBA" id="ARBA00022679"/>
    </source>
</evidence>
<organism evidence="17 18">
    <name type="scientific">Dictyobacter kobayashii</name>
    <dbReference type="NCBI Taxonomy" id="2014872"/>
    <lineage>
        <taxon>Bacteria</taxon>
        <taxon>Bacillati</taxon>
        <taxon>Chloroflexota</taxon>
        <taxon>Ktedonobacteria</taxon>
        <taxon>Ktedonobacterales</taxon>
        <taxon>Dictyobacteraceae</taxon>
        <taxon>Dictyobacter</taxon>
    </lineage>
</organism>
<dbReference type="UniPathway" id="UPA00241">
    <property type="reaction ID" value="UER00352"/>
</dbReference>
<comment type="cofactor">
    <cofactor evidence="2">
        <name>K(+)</name>
        <dbReference type="ChEBI" id="CHEBI:29103"/>
    </cofactor>
</comment>
<comment type="catalytic activity">
    <reaction evidence="1 16">
        <text>(R)-pantothenate + ATP = (R)-4'-phosphopantothenate + ADP + H(+)</text>
        <dbReference type="Rhea" id="RHEA:16373"/>
        <dbReference type="ChEBI" id="CHEBI:10986"/>
        <dbReference type="ChEBI" id="CHEBI:15378"/>
        <dbReference type="ChEBI" id="CHEBI:29032"/>
        <dbReference type="ChEBI" id="CHEBI:30616"/>
        <dbReference type="ChEBI" id="CHEBI:456216"/>
        <dbReference type="EC" id="2.7.1.33"/>
    </reaction>
</comment>
<dbReference type="NCBIfam" id="TIGR00671">
    <property type="entry name" value="baf"/>
    <property type="match status" value="1"/>
</dbReference>
<evidence type="ECO:0000256" key="12">
    <source>
        <dbReference type="ARBA" id="ARBA00022958"/>
    </source>
</evidence>
<protein>
    <recommendedName>
        <fullName evidence="15 16">Type III pantothenate kinase</fullName>
        <ecNumber evidence="6 16">2.7.1.33</ecNumber>
    </recommendedName>
    <alternativeName>
        <fullName evidence="16">PanK-III</fullName>
    </alternativeName>
    <alternativeName>
        <fullName evidence="16">Pantothenic acid kinase</fullName>
    </alternativeName>
</protein>
<dbReference type="PANTHER" id="PTHR34265:SF1">
    <property type="entry name" value="TYPE III PANTOTHENATE KINASE"/>
    <property type="match status" value="1"/>
</dbReference>
<evidence type="ECO:0000256" key="3">
    <source>
        <dbReference type="ARBA" id="ARBA00004496"/>
    </source>
</evidence>
<keyword evidence="13 16" id="KW-0173">Coenzyme A biosynthesis</keyword>
<comment type="pathway">
    <text evidence="4 16">Cofactor biosynthesis; coenzyme A biosynthesis; CoA from (R)-pantothenate: step 1/5.</text>
</comment>
<feature type="binding site" evidence="16">
    <location>
        <position position="184"/>
    </location>
    <ligand>
        <name>substrate</name>
    </ligand>
</feature>
<dbReference type="SUPFAM" id="SSF53067">
    <property type="entry name" value="Actin-like ATPase domain"/>
    <property type="match status" value="2"/>
</dbReference>
<evidence type="ECO:0000256" key="1">
    <source>
        <dbReference type="ARBA" id="ARBA00001206"/>
    </source>
</evidence>
<evidence type="ECO:0000256" key="6">
    <source>
        <dbReference type="ARBA" id="ARBA00012102"/>
    </source>
</evidence>
<comment type="similarity">
    <text evidence="14 16">Belongs to the type III pantothenate kinase family.</text>
</comment>
<dbReference type="GO" id="GO:0015937">
    <property type="term" value="P:coenzyme A biosynthetic process"/>
    <property type="evidence" value="ECO:0007669"/>
    <property type="project" value="UniProtKB-UniRule"/>
</dbReference>
<keyword evidence="12 16" id="KW-0630">Potassium</keyword>
<proteinExistence type="inferred from homology"/>
<keyword evidence="10 16" id="KW-0418">Kinase</keyword>
<comment type="subcellular location">
    <subcellularLocation>
        <location evidence="3 16">Cytoplasm</location>
    </subcellularLocation>
</comment>
<dbReference type="GO" id="GO:0005524">
    <property type="term" value="F:ATP binding"/>
    <property type="evidence" value="ECO:0007669"/>
    <property type="project" value="UniProtKB-UniRule"/>
</dbReference>
<evidence type="ECO:0000256" key="4">
    <source>
        <dbReference type="ARBA" id="ARBA00005225"/>
    </source>
</evidence>
<comment type="caution">
    <text evidence="16">Lacks conserved residue(s) required for the propagation of feature annotation.</text>
</comment>
<dbReference type="AlphaFoldDB" id="A0A402AG37"/>
<feature type="binding site" evidence="16">
    <location>
        <begin position="107"/>
        <end position="110"/>
    </location>
    <ligand>
        <name>substrate</name>
    </ligand>
</feature>
<feature type="binding site" evidence="16">
    <location>
        <position position="132"/>
    </location>
    <ligand>
        <name>ATP</name>
        <dbReference type="ChEBI" id="CHEBI:30616"/>
    </ligand>
</feature>
<feature type="binding site" evidence="16">
    <location>
        <begin position="6"/>
        <end position="13"/>
    </location>
    <ligand>
        <name>ATP</name>
        <dbReference type="ChEBI" id="CHEBI:30616"/>
    </ligand>
</feature>
<dbReference type="Pfam" id="PF03309">
    <property type="entry name" value="Pan_kinase"/>
    <property type="match status" value="1"/>
</dbReference>
<sequence length="328" mass="36506">MLLALDISNTNIKFGLYDHDVMKHRWVVSTVRQRTTDEYAMVLSDLLRHVGYILTDIDDIIISSVVPPLTPVFEDLATRYCNLEALVVNHTLDLGIKLLVDNPWEVGSDRIMTIIAAHHLYGGPAIVIAFSTATTFDVVSAEGDFLGGAIAPGLSISAEALSSSASQLYRVNMTPPRSALGKNTIENMQSGIIYGHVGLVQGLIARISKEIPDVIHESEIKIIAHGGMAQQMAPIIPEIQYVNQYLPLEGLRLIHNRLRGPDSFEGKLFHNRVWWGDGNRHLPTILYKTSSKHRRSTKKIRQQLCCLIKKSGPSWTRTRDLSLIRTAL</sequence>
<dbReference type="Proteomes" id="UP000287188">
    <property type="component" value="Unassembled WGS sequence"/>
</dbReference>
<dbReference type="NCBIfam" id="NF009855">
    <property type="entry name" value="PRK13321.1"/>
    <property type="match status" value="1"/>
</dbReference>
<comment type="caution">
    <text evidence="17">The sequence shown here is derived from an EMBL/GenBank/DDBJ whole genome shotgun (WGS) entry which is preliminary data.</text>
</comment>
<evidence type="ECO:0000256" key="15">
    <source>
        <dbReference type="ARBA" id="ARBA00040883"/>
    </source>
</evidence>
<evidence type="ECO:0000313" key="17">
    <source>
        <dbReference type="EMBL" id="GCE18059.1"/>
    </source>
</evidence>
<keyword evidence="9 16" id="KW-0547">Nucleotide-binding</keyword>
<comment type="cofactor">
    <cofactor evidence="16">
        <name>NH4(+)</name>
        <dbReference type="ChEBI" id="CHEBI:28938"/>
    </cofactor>
    <cofactor evidence="16">
        <name>K(+)</name>
        <dbReference type="ChEBI" id="CHEBI:29103"/>
    </cofactor>
    <text evidence="16">A monovalent cation. Ammonium or potassium.</text>
</comment>
<evidence type="ECO:0000256" key="10">
    <source>
        <dbReference type="ARBA" id="ARBA00022777"/>
    </source>
</evidence>
<dbReference type="InterPro" id="IPR043129">
    <property type="entry name" value="ATPase_NBD"/>
</dbReference>
<keyword evidence="8 16" id="KW-0808">Transferase</keyword>
<accession>A0A402AG37</accession>
<keyword evidence="7 16" id="KW-0963">Cytoplasm</keyword>
<evidence type="ECO:0000256" key="5">
    <source>
        <dbReference type="ARBA" id="ARBA00011738"/>
    </source>
</evidence>
<evidence type="ECO:0000313" key="18">
    <source>
        <dbReference type="Proteomes" id="UP000287188"/>
    </source>
</evidence>
<evidence type="ECO:0000256" key="7">
    <source>
        <dbReference type="ARBA" id="ARBA00022490"/>
    </source>
</evidence>
<dbReference type="GO" id="GO:0004594">
    <property type="term" value="F:pantothenate kinase activity"/>
    <property type="evidence" value="ECO:0007669"/>
    <property type="project" value="UniProtKB-UniRule"/>
</dbReference>
<evidence type="ECO:0000256" key="14">
    <source>
        <dbReference type="ARBA" id="ARBA00038036"/>
    </source>
</evidence>
<gene>
    <name evidence="16 17" type="primary">coaX</name>
    <name evidence="17" type="ORF">KDK_18590</name>
</gene>
<keyword evidence="18" id="KW-1185">Reference proteome</keyword>
<evidence type="ECO:0000256" key="13">
    <source>
        <dbReference type="ARBA" id="ARBA00022993"/>
    </source>
</evidence>
<dbReference type="HAMAP" id="MF_01274">
    <property type="entry name" value="Pantothen_kinase_3"/>
    <property type="match status" value="1"/>
</dbReference>
<feature type="active site" description="Proton acceptor" evidence="16">
    <location>
        <position position="109"/>
    </location>
</feature>
<evidence type="ECO:0000256" key="11">
    <source>
        <dbReference type="ARBA" id="ARBA00022840"/>
    </source>
</evidence>